<protein>
    <submittedName>
        <fullName evidence="2">RCG60650</fullName>
    </submittedName>
</protein>
<accession>A6JKT0</accession>
<name>A6JKT0_RAT</name>
<dbReference type="Proteomes" id="UP000234681">
    <property type="component" value="Chromosome 20"/>
</dbReference>
<evidence type="ECO:0000313" key="2">
    <source>
        <dbReference type="EMBL" id="EDL97296.1"/>
    </source>
</evidence>
<feature type="compositionally biased region" description="Polar residues" evidence="1">
    <location>
        <begin position="49"/>
        <end position="63"/>
    </location>
</feature>
<feature type="region of interest" description="Disordered" evidence="1">
    <location>
        <begin position="44"/>
        <end position="63"/>
    </location>
</feature>
<dbReference type="AlphaFoldDB" id="A6JKT0"/>
<organism evidence="2 3">
    <name type="scientific">Rattus norvegicus</name>
    <name type="common">Rat</name>
    <dbReference type="NCBI Taxonomy" id="10116"/>
    <lineage>
        <taxon>Eukaryota</taxon>
        <taxon>Metazoa</taxon>
        <taxon>Chordata</taxon>
        <taxon>Craniata</taxon>
        <taxon>Vertebrata</taxon>
        <taxon>Euteleostomi</taxon>
        <taxon>Mammalia</taxon>
        <taxon>Eutheria</taxon>
        <taxon>Euarchontoglires</taxon>
        <taxon>Glires</taxon>
        <taxon>Rodentia</taxon>
        <taxon>Myomorpha</taxon>
        <taxon>Muroidea</taxon>
        <taxon>Muridae</taxon>
        <taxon>Murinae</taxon>
        <taxon>Rattus</taxon>
    </lineage>
</organism>
<gene>
    <name evidence="2" type="ORF">rCG_60650</name>
</gene>
<sequence length="63" mass="6978">MKVSCRKTTDSATGAIKLNPHLAIPHARESQCPHQITEAKCFHPRSRQALKTNPDSAQPQKSE</sequence>
<proteinExistence type="predicted"/>
<dbReference type="EMBL" id="CH473988">
    <property type="protein sequence ID" value="EDL97296.1"/>
    <property type="molecule type" value="Genomic_DNA"/>
</dbReference>
<reference evidence="3" key="1">
    <citation type="submission" date="2005-09" db="EMBL/GenBank/DDBJ databases">
        <authorList>
            <person name="Mural R.J."/>
            <person name="Li P.W."/>
            <person name="Adams M.D."/>
            <person name="Amanatides P.G."/>
            <person name="Baden-Tillson H."/>
            <person name="Barnstead M."/>
            <person name="Chin S.H."/>
            <person name="Dew I."/>
            <person name="Evans C.A."/>
            <person name="Ferriera S."/>
            <person name="Flanigan M."/>
            <person name="Fosler C."/>
            <person name="Glodek A."/>
            <person name="Gu Z."/>
            <person name="Holt R.A."/>
            <person name="Jennings D."/>
            <person name="Kraft C.L."/>
            <person name="Lu F."/>
            <person name="Nguyen T."/>
            <person name="Nusskern D.R."/>
            <person name="Pfannkoch C.M."/>
            <person name="Sitter C."/>
            <person name="Sutton G.G."/>
            <person name="Venter J.C."/>
            <person name="Wang Z."/>
            <person name="Woodage T."/>
            <person name="Zheng X.H."/>
            <person name="Zhong F."/>
        </authorList>
    </citation>
    <scope>NUCLEOTIDE SEQUENCE [LARGE SCALE GENOMIC DNA]</scope>
    <source>
        <strain>BN</strain>
        <strain evidence="3">Sprague-Dawley</strain>
    </source>
</reference>
<evidence type="ECO:0000256" key="1">
    <source>
        <dbReference type="SAM" id="MobiDB-lite"/>
    </source>
</evidence>
<evidence type="ECO:0000313" key="3">
    <source>
        <dbReference type="Proteomes" id="UP000234681"/>
    </source>
</evidence>